<feature type="compositionally biased region" description="Basic and acidic residues" evidence="5">
    <location>
        <begin position="256"/>
        <end position="265"/>
    </location>
</feature>
<dbReference type="GO" id="GO:0008270">
    <property type="term" value="F:zinc ion binding"/>
    <property type="evidence" value="ECO:0007669"/>
    <property type="project" value="UniProtKB-KW"/>
</dbReference>
<dbReference type="Proteomes" id="UP000572268">
    <property type="component" value="Unassembled WGS sequence"/>
</dbReference>
<dbReference type="Gene3D" id="3.30.60.90">
    <property type="match status" value="2"/>
</dbReference>
<reference evidence="9 10" key="1">
    <citation type="submission" date="2020-04" db="EMBL/GenBank/DDBJ databases">
        <title>Perkinsus olseni comparative genomics.</title>
        <authorList>
            <person name="Bogema D.R."/>
        </authorList>
    </citation>
    <scope>NUCLEOTIDE SEQUENCE [LARGE SCALE GENOMIC DNA]</scope>
    <source>
        <strain evidence="7">ATCC PRA-179</strain>
        <strain evidence="8">ATCC PRA-31</strain>
    </source>
</reference>
<dbReference type="InterPro" id="IPR043145">
    <property type="entry name" value="Znf_ZZ_sf"/>
</dbReference>
<proteinExistence type="predicted"/>
<accession>A0A7J6M2N1</accession>
<evidence type="ECO:0000259" key="6">
    <source>
        <dbReference type="PROSITE" id="PS50135"/>
    </source>
</evidence>
<evidence type="ECO:0000256" key="2">
    <source>
        <dbReference type="ARBA" id="ARBA00022771"/>
    </source>
</evidence>
<sequence length="629" mass="69014">MSTRFVLKLAYRGECVRVRPEPQYCNRYSHVLEYVRETWPELARTEDFGVYYYDEAGDRCTLNERTFPDCLMLLQERNTYKNTEELPVLKLKIERHPGHRPLVTPLPRPAHVMEAASRRIEQKMGWDRMRSSEPGSKGGYEGMQVKPVVHRGFICDGCEMDPLVGDRYKCNYCEDFDFCAKCFDKRLLLGHNPFHAFTCHKTPRKPLGNTSARTSTTSSGSDKNTMTSTNPREEKSVGDAPVTPPTKTVGTLPEPRSTRDESVQWENDKHCMVSGPWGSLDIFVDKPTDRNSPALAAKVLEACAAAKRAMGQASAPPFGVAAGPDSFAVDAGIHLGIECDLCGELPIVGARYKCTICPDYDLCEKCFAFTSPSKSHEHPKSSFRKLSPLDTIEIRKNPEIWTTRHQQQLEQQAAPSAPTVAVPTEAPVGEPEVCGGPMFGPIALISPEPEPAGVVESTDDNISAVEPEIGEEIEMEEPPAESTYDDQSSDVSASDSLPESWMDLGEMDNTEDIMLVGTPRSAEFQVIEPLVDGKLPEGGDDGFGRITIVADLSLLGALTLSIEVSGTGISLIPVHVAEVRGPGAGDRLAEALVEHGVVEDREKATWLIGQVSASQELRGMLSAFLSEVQ</sequence>
<dbReference type="SMART" id="SM00291">
    <property type="entry name" value="ZnF_ZZ"/>
    <property type="match status" value="2"/>
</dbReference>
<dbReference type="EMBL" id="JABAHT010000224">
    <property type="protein sequence ID" value="KAF4660639.1"/>
    <property type="molecule type" value="Genomic_DNA"/>
</dbReference>
<dbReference type="PANTHER" id="PTHR20930">
    <property type="entry name" value="OVARIAN CARCINOMA ANTIGEN CA125-RELATED"/>
    <property type="match status" value="1"/>
</dbReference>
<keyword evidence="3" id="KW-0862">Zinc</keyword>
<dbReference type="CDD" id="cd02340">
    <property type="entry name" value="ZZ_NBR1_like"/>
    <property type="match status" value="1"/>
</dbReference>
<comment type="caution">
    <text evidence="8">The sequence shown here is derived from an EMBL/GenBank/DDBJ whole genome shotgun (WGS) entry which is preliminary data.</text>
</comment>
<dbReference type="EMBL" id="JABANN010000224">
    <property type="protein sequence ID" value="KAF4665727.1"/>
    <property type="molecule type" value="Genomic_DNA"/>
</dbReference>
<dbReference type="SUPFAM" id="SSF57850">
    <property type="entry name" value="RING/U-box"/>
    <property type="match status" value="2"/>
</dbReference>
<dbReference type="Proteomes" id="UP000570595">
    <property type="component" value="Unassembled WGS sequence"/>
</dbReference>
<dbReference type="CDD" id="cd02249">
    <property type="entry name" value="ZZ"/>
    <property type="match status" value="1"/>
</dbReference>
<dbReference type="PANTHER" id="PTHR20930:SF0">
    <property type="entry name" value="PROTEIN ILRUN"/>
    <property type="match status" value="1"/>
</dbReference>
<dbReference type="OrthoDB" id="437878at2759"/>
<gene>
    <name evidence="8" type="ORF">FOL46_003493</name>
    <name evidence="7" type="ORF">FOZ61_003879</name>
</gene>
<feature type="region of interest" description="Disordered" evidence="5">
    <location>
        <begin position="472"/>
        <end position="496"/>
    </location>
</feature>
<evidence type="ECO:0000313" key="7">
    <source>
        <dbReference type="EMBL" id="KAF4660639.1"/>
    </source>
</evidence>
<feature type="region of interest" description="Disordered" evidence="5">
    <location>
        <begin position="200"/>
        <end position="265"/>
    </location>
</feature>
<feature type="compositionally biased region" description="Low complexity" evidence="5">
    <location>
        <begin position="210"/>
        <end position="221"/>
    </location>
</feature>
<evidence type="ECO:0000313" key="9">
    <source>
        <dbReference type="Proteomes" id="UP000570595"/>
    </source>
</evidence>
<feature type="compositionally biased region" description="Acidic residues" evidence="5">
    <location>
        <begin position="472"/>
        <end position="488"/>
    </location>
</feature>
<dbReference type="PROSITE" id="PS01357">
    <property type="entry name" value="ZF_ZZ_1"/>
    <property type="match status" value="2"/>
</dbReference>
<keyword evidence="2 4" id="KW-0863">Zinc-finger</keyword>
<organism evidence="8 10">
    <name type="scientific">Perkinsus olseni</name>
    <name type="common">Perkinsus atlanticus</name>
    <dbReference type="NCBI Taxonomy" id="32597"/>
    <lineage>
        <taxon>Eukaryota</taxon>
        <taxon>Sar</taxon>
        <taxon>Alveolata</taxon>
        <taxon>Perkinsozoa</taxon>
        <taxon>Perkinsea</taxon>
        <taxon>Perkinsida</taxon>
        <taxon>Perkinsidae</taxon>
        <taxon>Perkinsus</taxon>
    </lineage>
</organism>
<feature type="domain" description="ZZ-type" evidence="6">
    <location>
        <begin position="150"/>
        <end position="205"/>
    </location>
</feature>
<name>A0A7J6M2N1_PEROL</name>
<evidence type="ECO:0000256" key="4">
    <source>
        <dbReference type="PROSITE-ProRule" id="PRU00228"/>
    </source>
</evidence>
<dbReference type="PROSITE" id="PS50135">
    <property type="entry name" value="ZF_ZZ_2"/>
    <property type="match status" value="2"/>
</dbReference>
<keyword evidence="1" id="KW-0479">Metal-binding</keyword>
<evidence type="ECO:0000313" key="10">
    <source>
        <dbReference type="Proteomes" id="UP000572268"/>
    </source>
</evidence>
<evidence type="ECO:0000256" key="5">
    <source>
        <dbReference type="SAM" id="MobiDB-lite"/>
    </source>
</evidence>
<feature type="domain" description="ZZ-type" evidence="6">
    <location>
        <begin position="334"/>
        <end position="391"/>
    </location>
</feature>
<protein>
    <recommendedName>
        <fullName evidence="6">ZZ-type domain-containing protein</fullName>
    </recommendedName>
</protein>
<dbReference type="AlphaFoldDB" id="A0A7J6M2N1"/>
<evidence type="ECO:0000256" key="1">
    <source>
        <dbReference type="ARBA" id="ARBA00022723"/>
    </source>
</evidence>
<dbReference type="Pfam" id="PF00569">
    <property type="entry name" value="ZZ"/>
    <property type="match status" value="2"/>
</dbReference>
<evidence type="ECO:0000256" key="3">
    <source>
        <dbReference type="ARBA" id="ARBA00022833"/>
    </source>
</evidence>
<dbReference type="InterPro" id="IPR000433">
    <property type="entry name" value="Znf_ZZ"/>
</dbReference>
<evidence type="ECO:0000313" key="8">
    <source>
        <dbReference type="EMBL" id="KAF4665727.1"/>
    </source>
</evidence>